<dbReference type="Proteomes" id="UP001148662">
    <property type="component" value="Unassembled WGS sequence"/>
</dbReference>
<evidence type="ECO:0000313" key="2">
    <source>
        <dbReference type="Proteomes" id="UP001148662"/>
    </source>
</evidence>
<sequence length="438" mass="48432">MHSPSPRTAACKSPCPAVYKLHRPLTKVRDLLLPSLLATVAMLPRNTPHTYLHAYAQYTSSQLLTQYCNHTVNISPGWYFYRPREDGERPVHNIEARAGKRSGDRAPRARAMSLKITKSLAHSPNTHAVHHFYAADFPDLSHVQLMKAAAAGPFCSRWMCVGYYVPVSGQSWVAVESTIRTHVLYKLKMSDHRSFVPIPDMTRYGSGYKIRLQRYNRTSTTLRLERRTSPKCKMGFLYHLAVSILAVVSNVAAAGPPCSGDTPIAVCAEFINPFYYEEWYWRTVPVSYNASLPDCGFPGFLTASCCSYWSPLCDNIALGCDVQTRRPLPDGISGVLPEDWSIYSTPCVVDSPPGSVFLDGVVVYTEENSPNNCAQTCDTAGYVYAGVEMGDQCWCANGLAASIEAAPLGEECNWPCQGQSLYSCGAYERVQILSKSSS</sequence>
<gene>
    <name evidence="1" type="ORF">NM688_g7638</name>
</gene>
<keyword evidence="2" id="KW-1185">Reference proteome</keyword>
<reference evidence="1" key="1">
    <citation type="submission" date="2022-07" db="EMBL/GenBank/DDBJ databases">
        <title>Genome Sequence of Phlebia brevispora.</title>
        <authorList>
            <person name="Buettner E."/>
        </authorList>
    </citation>
    <scope>NUCLEOTIDE SEQUENCE</scope>
    <source>
        <strain evidence="1">MPL23</strain>
    </source>
</reference>
<dbReference type="EMBL" id="JANHOG010001835">
    <property type="protein sequence ID" value="KAJ3530977.1"/>
    <property type="molecule type" value="Genomic_DNA"/>
</dbReference>
<proteinExistence type="predicted"/>
<evidence type="ECO:0000313" key="1">
    <source>
        <dbReference type="EMBL" id="KAJ3530977.1"/>
    </source>
</evidence>
<name>A0ACC1S322_9APHY</name>
<organism evidence="1 2">
    <name type="scientific">Phlebia brevispora</name>
    <dbReference type="NCBI Taxonomy" id="194682"/>
    <lineage>
        <taxon>Eukaryota</taxon>
        <taxon>Fungi</taxon>
        <taxon>Dikarya</taxon>
        <taxon>Basidiomycota</taxon>
        <taxon>Agaricomycotina</taxon>
        <taxon>Agaricomycetes</taxon>
        <taxon>Polyporales</taxon>
        <taxon>Meruliaceae</taxon>
        <taxon>Phlebia</taxon>
    </lineage>
</organism>
<comment type="caution">
    <text evidence="1">The sequence shown here is derived from an EMBL/GenBank/DDBJ whole genome shotgun (WGS) entry which is preliminary data.</text>
</comment>
<accession>A0ACC1S322</accession>
<protein>
    <submittedName>
        <fullName evidence="1">Uncharacterized protein</fullName>
    </submittedName>
</protein>